<evidence type="ECO:0000313" key="3">
    <source>
        <dbReference type="EMBL" id="RKO86625.1"/>
    </source>
</evidence>
<evidence type="ECO:0000313" key="4">
    <source>
        <dbReference type="Proteomes" id="UP000269721"/>
    </source>
</evidence>
<sequence>YCLSHKQDPHPAGASVHPLEPPSHEDRAAAHLAAGRLDAVVLEFAAARRSGLPIPASTYAVLLEVCAICGDLPTATRVLDDMDRLGVPSSDRVNRLLLTSAARSGKSPGEDRSRAIMEVAGRVEARLEPGKSVYAVVAETLLESRDEKFGNAALVLLSRVPGPREENEYIAGLWIRVSDKAPG</sequence>
<feature type="repeat" description="PPR" evidence="1">
    <location>
        <begin position="55"/>
        <end position="89"/>
    </location>
</feature>
<dbReference type="EMBL" id="KZ998042">
    <property type="protein sequence ID" value="RKO86625.1"/>
    <property type="molecule type" value="Genomic_DNA"/>
</dbReference>
<evidence type="ECO:0008006" key="5">
    <source>
        <dbReference type="Google" id="ProtNLM"/>
    </source>
</evidence>
<dbReference type="InterPro" id="IPR011990">
    <property type="entry name" value="TPR-like_helical_dom_sf"/>
</dbReference>
<gene>
    <name evidence="3" type="ORF">BDK51DRAFT_42528</name>
</gene>
<dbReference type="AlphaFoldDB" id="A0A4P9W5N2"/>
<evidence type="ECO:0000256" key="2">
    <source>
        <dbReference type="SAM" id="MobiDB-lite"/>
    </source>
</evidence>
<protein>
    <recommendedName>
        <fullName evidence="5">Pentacotripeptide-repeat region of PRORP domain-containing protein</fullName>
    </recommendedName>
</protein>
<dbReference type="InterPro" id="IPR002885">
    <property type="entry name" value="PPR_rpt"/>
</dbReference>
<name>A0A4P9W5N2_9FUNG</name>
<keyword evidence="4" id="KW-1185">Reference proteome</keyword>
<feature type="non-terminal residue" evidence="3">
    <location>
        <position position="1"/>
    </location>
</feature>
<evidence type="ECO:0000256" key="1">
    <source>
        <dbReference type="PROSITE-ProRule" id="PRU00708"/>
    </source>
</evidence>
<dbReference type="Gene3D" id="1.25.40.10">
    <property type="entry name" value="Tetratricopeptide repeat domain"/>
    <property type="match status" value="1"/>
</dbReference>
<accession>A0A4P9W5N2</accession>
<dbReference type="Proteomes" id="UP000269721">
    <property type="component" value="Unassembled WGS sequence"/>
</dbReference>
<feature type="region of interest" description="Disordered" evidence="2">
    <location>
        <begin position="1"/>
        <end position="23"/>
    </location>
</feature>
<proteinExistence type="predicted"/>
<dbReference type="PROSITE" id="PS51375">
    <property type="entry name" value="PPR"/>
    <property type="match status" value="1"/>
</dbReference>
<reference evidence="4" key="1">
    <citation type="journal article" date="2018" name="Nat. Microbiol.">
        <title>Leveraging single-cell genomics to expand the fungal tree of life.</title>
        <authorList>
            <person name="Ahrendt S.R."/>
            <person name="Quandt C.A."/>
            <person name="Ciobanu D."/>
            <person name="Clum A."/>
            <person name="Salamov A."/>
            <person name="Andreopoulos B."/>
            <person name="Cheng J.F."/>
            <person name="Woyke T."/>
            <person name="Pelin A."/>
            <person name="Henrissat B."/>
            <person name="Reynolds N.K."/>
            <person name="Benny G.L."/>
            <person name="Smith M.E."/>
            <person name="James T.Y."/>
            <person name="Grigoriev I.V."/>
        </authorList>
    </citation>
    <scope>NUCLEOTIDE SEQUENCE [LARGE SCALE GENOMIC DNA]</scope>
</reference>
<organism evidence="3 4">
    <name type="scientific">Blyttiomyces helicus</name>
    <dbReference type="NCBI Taxonomy" id="388810"/>
    <lineage>
        <taxon>Eukaryota</taxon>
        <taxon>Fungi</taxon>
        <taxon>Fungi incertae sedis</taxon>
        <taxon>Chytridiomycota</taxon>
        <taxon>Chytridiomycota incertae sedis</taxon>
        <taxon>Chytridiomycetes</taxon>
        <taxon>Chytridiomycetes incertae sedis</taxon>
        <taxon>Blyttiomyces</taxon>
    </lineage>
</organism>